<accession>A0ABV4MLF9</accession>
<reference evidence="1 2" key="1">
    <citation type="submission" date="2024-06" db="EMBL/GenBank/DDBJ databases">
        <authorList>
            <person name="Steensen K."/>
            <person name="Seneca J."/>
            <person name="Bartlau N."/>
            <person name="Yu A.X."/>
            <person name="Polz M.F."/>
        </authorList>
    </citation>
    <scope>NUCLEOTIDE SEQUENCE [LARGE SCALE GENOMIC DNA]</scope>
    <source>
        <strain evidence="1 2">1F146</strain>
    </source>
</reference>
<sequence>MTKQQVQEHNKFFDRAEERGANVIPFDCFECGFTVRNLAPETKGEVWDSMTFCPKCETAYYKTVVQDDMEVVKL</sequence>
<dbReference type="RefSeq" id="WP_371719611.1">
    <property type="nucleotide sequence ID" value="NZ_JBGOOF010000027.1"/>
</dbReference>
<comment type="caution">
    <text evidence="1">The sequence shown here is derived from an EMBL/GenBank/DDBJ whole genome shotgun (WGS) entry which is preliminary data.</text>
</comment>
<organism evidence="1 2">
    <name type="scientific">Vibrio bivalvicida</name>
    <dbReference type="NCBI Taxonomy" id="1276888"/>
    <lineage>
        <taxon>Bacteria</taxon>
        <taxon>Pseudomonadati</taxon>
        <taxon>Pseudomonadota</taxon>
        <taxon>Gammaproteobacteria</taxon>
        <taxon>Vibrionales</taxon>
        <taxon>Vibrionaceae</taxon>
        <taxon>Vibrio</taxon>
        <taxon>Vibrio oreintalis group</taxon>
    </lineage>
</organism>
<proteinExistence type="predicted"/>
<protein>
    <recommendedName>
        <fullName evidence="3">Conjugal transfer protein</fullName>
    </recommendedName>
</protein>
<evidence type="ECO:0008006" key="3">
    <source>
        <dbReference type="Google" id="ProtNLM"/>
    </source>
</evidence>
<dbReference type="Proteomes" id="UP001569151">
    <property type="component" value="Unassembled WGS sequence"/>
</dbReference>
<keyword evidence="2" id="KW-1185">Reference proteome</keyword>
<gene>
    <name evidence="1" type="ORF">ACED39_16655</name>
</gene>
<name>A0ABV4MLF9_9VIBR</name>
<dbReference type="EMBL" id="JBGOOS010000027">
    <property type="protein sequence ID" value="MEZ8210408.1"/>
    <property type="molecule type" value="Genomic_DNA"/>
</dbReference>
<evidence type="ECO:0000313" key="2">
    <source>
        <dbReference type="Proteomes" id="UP001569151"/>
    </source>
</evidence>
<evidence type="ECO:0000313" key="1">
    <source>
        <dbReference type="EMBL" id="MEZ8210408.1"/>
    </source>
</evidence>